<dbReference type="KEGG" id="loa:LOAG_00144"/>
<dbReference type="AlphaFoldDB" id="A0A1S0UBU6"/>
<dbReference type="OrthoDB" id="10601816at2759"/>
<organism evidence="1">
    <name type="scientific">Loa loa</name>
    <name type="common">Eye worm</name>
    <name type="synonym">Filaria loa</name>
    <dbReference type="NCBI Taxonomy" id="7209"/>
    <lineage>
        <taxon>Eukaryota</taxon>
        <taxon>Metazoa</taxon>
        <taxon>Ecdysozoa</taxon>
        <taxon>Nematoda</taxon>
        <taxon>Chromadorea</taxon>
        <taxon>Rhabditida</taxon>
        <taxon>Spirurina</taxon>
        <taxon>Spiruromorpha</taxon>
        <taxon>Filarioidea</taxon>
        <taxon>Onchocercidae</taxon>
        <taxon>Loa</taxon>
    </lineage>
</organism>
<accession>A0A1S0UBU6</accession>
<gene>
    <name evidence="1" type="ORF">LOAG_00144</name>
</gene>
<dbReference type="InParanoid" id="A0A1S0UBU6"/>
<dbReference type="CTD" id="9937512"/>
<reference evidence="1" key="1">
    <citation type="submission" date="2012-04" db="EMBL/GenBank/DDBJ databases">
        <title>The Genome Sequence of Loa loa.</title>
        <authorList>
            <consortium name="The Broad Institute Genome Sequencing Platform"/>
            <consortium name="Broad Institute Genome Sequencing Center for Infectious Disease"/>
            <person name="Nutman T.B."/>
            <person name="Fink D.L."/>
            <person name="Russ C."/>
            <person name="Young S."/>
            <person name="Zeng Q."/>
            <person name="Gargeya S."/>
            <person name="Alvarado L."/>
            <person name="Berlin A."/>
            <person name="Chapman S.B."/>
            <person name="Chen Z."/>
            <person name="Freedman E."/>
            <person name="Gellesch M."/>
            <person name="Goldberg J."/>
            <person name="Griggs A."/>
            <person name="Gujja S."/>
            <person name="Heilman E.R."/>
            <person name="Heiman D."/>
            <person name="Howarth C."/>
            <person name="Mehta T."/>
            <person name="Neiman D."/>
            <person name="Pearson M."/>
            <person name="Roberts A."/>
            <person name="Saif S."/>
            <person name="Shea T."/>
            <person name="Shenoy N."/>
            <person name="Sisk P."/>
            <person name="Stolte C."/>
            <person name="Sykes S."/>
            <person name="White J."/>
            <person name="Yandava C."/>
            <person name="Haas B."/>
            <person name="Henn M.R."/>
            <person name="Nusbaum C."/>
            <person name="Birren B."/>
        </authorList>
    </citation>
    <scope>NUCLEOTIDE SEQUENCE [LARGE SCALE GENOMIC DNA]</scope>
</reference>
<protein>
    <submittedName>
        <fullName evidence="1">Uncharacterized protein</fullName>
    </submittedName>
</protein>
<dbReference type="RefSeq" id="XP_003135732.1">
    <property type="nucleotide sequence ID" value="XM_003135684.1"/>
</dbReference>
<dbReference type="EMBL" id="JH712150">
    <property type="protein sequence ID" value="EFO28325.1"/>
    <property type="molecule type" value="Genomic_DNA"/>
</dbReference>
<sequence length="111" mass="12731">MVTLEKFAVTLKENRNTRGGHNCGTDGPFSRRKEGLTSFFNGHYQCVQPTEVRHLPPVCQFANKCVVIREFQTMKRTKETGRMINSLTSRSRMLAQTKTYVVKSTSRFGIR</sequence>
<dbReference type="GeneID" id="9937512"/>
<name>A0A1S0UBU6_LOALO</name>
<evidence type="ECO:0000313" key="1">
    <source>
        <dbReference type="EMBL" id="EFO28325.1"/>
    </source>
</evidence>
<proteinExistence type="predicted"/>